<sequence>MSSMRKEVVEREGEALSSRPESRFSRSSSMPAVASCWLPMAPLVPKAAAAVGFLLALSGAVAALLRHNLSELAMEGV</sequence>
<proteinExistence type="predicted"/>
<evidence type="ECO:0000256" key="1">
    <source>
        <dbReference type="SAM" id="MobiDB-lite"/>
    </source>
</evidence>
<protein>
    <submittedName>
        <fullName evidence="3">Uncharacterized protein</fullName>
    </submittedName>
</protein>
<dbReference type="AlphaFoldDB" id="A0A5B7G360"/>
<evidence type="ECO:0000313" key="4">
    <source>
        <dbReference type="Proteomes" id="UP000324222"/>
    </source>
</evidence>
<accession>A0A5B7G360</accession>
<comment type="caution">
    <text evidence="3">The sequence shown here is derived from an EMBL/GenBank/DDBJ whole genome shotgun (WGS) entry which is preliminary data.</text>
</comment>
<reference evidence="3 4" key="1">
    <citation type="submission" date="2019-05" db="EMBL/GenBank/DDBJ databases">
        <title>Another draft genome of Portunus trituberculatus and its Hox gene families provides insights of decapod evolution.</title>
        <authorList>
            <person name="Jeong J.-H."/>
            <person name="Song I."/>
            <person name="Kim S."/>
            <person name="Choi T."/>
            <person name="Kim D."/>
            <person name="Ryu S."/>
            <person name="Kim W."/>
        </authorList>
    </citation>
    <scope>NUCLEOTIDE SEQUENCE [LARGE SCALE GENOMIC DNA]</scope>
    <source>
        <tissue evidence="3">Muscle</tissue>
    </source>
</reference>
<evidence type="ECO:0000256" key="2">
    <source>
        <dbReference type="SAM" id="Phobius"/>
    </source>
</evidence>
<dbReference type="EMBL" id="VSRR010010564">
    <property type="protein sequence ID" value="MPC52007.1"/>
    <property type="molecule type" value="Genomic_DNA"/>
</dbReference>
<name>A0A5B7G360_PORTR</name>
<dbReference type="Proteomes" id="UP000324222">
    <property type="component" value="Unassembled WGS sequence"/>
</dbReference>
<gene>
    <name evidence="3" type="ORF">E2C01_045866</name>
</gene>
<keyword evidence="4" id="KW-1185">Reference proteome</keyword>
<feature type="transmembrane region" description="Helical" evidence="2">
    <location>
        <begin position="47"/>
        <end position="65"/>
    </location>
</feature>
<feature type="region of interest" description="Disordered" evidence="1">
    <location>
        <begin position="1"/>
        <end position="27"/>
    </location>
</feature>
<keyword evidence="2" id="KW-0812">Transmembrane</keyword>
<keyword evidence="2" id="KW-1133">Transmembrane helix</keyword>
<feature type="compositionally biased region" description="Basic and acidic residues" evidence="1">
    <location>
        <begin position="1"/>
        <end position="24"/>
    </location>
</feature>
<organism evidence="3 4">
    <name type="scientific">Portunus trituberculatus</name>
    <name type="common">Swimming crab</name>
    <name type="synonym">Neptunus trituberculatus</name>
    <dbReference type="NCBI Taxonomy" id="210409"/>
    <lineage>
        <taxon>Eukaryota</taxon>
        <taxon>Metazoa</taxon>
        <taxon>Ecdysozoa</taxon>
        <taxon>Arthropoda</taxon>
        <taxon>Crustacea</taxon>
        <taxon>Multicrustacea</taxon>
        <taxon>Malacostraca</taxon>
        <taxon>Eumalacostraca</taxon>
        <taxon>Eucarida</taxon>
        <taxon>Decapoda</taxon>
        <taxon>Pleocyemata</taxon>
        <taxon>Brachyura</taxon>
        <taxon>Eubrachyura</taxon>
        <taxon>Portunoidea</taxon>
        <taxon>Portunidae</taxon>
        <taxon>Portuninae</taxon>
        <taxon>Portunus</taxon>
    </lineage>
</organism>
<evidence type="ECO:0000313" key="3">
    <source>
        <dbReference type="EMBL" id="MPC52007.1"/>
    </source>
</evidence>
<keyword evidence="2" id="KW-0472">Membrane</keyword>